<accession>A0AAP0E6W8</accession>
<feature type="region of interest" description="Disordered" evidence="5">
    <location>
        <begin position="691"/>
        <end position="716"/>
    </location>
</feature>
<dbReference type="GO" id="GO:0005634">
    <property type="term" value="C:nucleus"/>
    <property type="evidence" value="ECO:0007669"/>
    <property type="project" value="UniProtKB-SubCell"/>
</dbReference>
<dbReference type="PROSITE" id="PS51293">
    <property type="entry name" value="SANT"/>
    <property type="match status" value="1"/>
</dbReference>
<reference evidence="7 8" key="1">
    <citation type="submission" date="2024-01" db="EMBL/GenBank/DDBJ databases">
        <title>Genome assemblies of Stephania.</title>
        <authorList>
            <person name="Yang L."/>
        </authorList>
    </citation>
    <scope>NUCLEOTIDE SEQUENCE [LARGE SCALE GENOMIC DNA]</scope>
    <source>
        <strain evidence="7">YNDBR</strain>
        <tissue evidence="7">Leaf</tissue>
    </source>
</reference>
<dbReference type="AlphaFoldDB" id="A0AAP0E6W8"/>
<feature type="region of interest" description="Disordered" evidence="5">
    <location>
        <begin position="611"/>
        <end position="630"/>
    </location>
</feature>
<dbReference type="PANTHER" id="PTHR13859">
    <property type="entry name" value="ATROPHIN-RELATED"/>
    <property type="match status" value="1"/>
</dbReference>
<feature type="compositionally biased region" description="Low complexity" evidence="5">
    <location>
        <begin position="556"/>
        <end position="572"/>
    </location>
</feature>
<keyword evidence="4" id="KW-0539">Nucleus</keyword>
<feature type="region of interest" description="Disordered" evidence="5">
    <location>
        <begin position="1"/>
        <end position="35"/>
    </location>
</feature>
<keyword evidence="2" id="KW-0805">Transcription regulation</keyword>
<comment type="caution">
    <text evidence="7">The sequence shown here is derived from an EMBL/GenBank/DDBJ whole genome shotgun (WGS) entry which is preliminary data.</text>
</comment>
<feature type="compositionally biased region" description="Basic and acidic residues" evidence="5">
    <location>
        <begin position="453"/>
        <end position="478"/>
    </location>
</feature>
<feature type="compositionally biased region" description="Polar residues" evidence="5">
    <location>
        <begin position="872"/>
        <end position="882"/>
    </location>
</feature>
<feature type="compositionally biased region" description="Basic and acidic residues" evidence="5">
    <location>
        <begin position="768"/>
        <end position="792"/>
    </location>
</feature>
<dbReference type="InterPro" id="IPR057712">
    <property type="entry name" value="DUF7952"/>
</dbReference>
<dbReference type="Pfam" id="PF24662">
    <property type="entry name" value="DUF7650"/>
    <property type="match status" value="1"/>
</dbReference>
<comment type="subcellular location">
    <subcellularLocation>
        <location evidence="1">Nucleus</location>
    </subcellularLocation>
</comment>
<keyword evidence="8" id="KW-1185">Reference proteome</keyword>
<organism evidence="7 8">
    <name type="scientific">Stephania yunnanensis</name>
    <dbReference type="NCBI Taxonomy" id="152371"/>
    <lineage>
        <taxon>Eukaryota</taxon>
        <taxon>Viridiplantae</taxon>
        <taxon>Streptophyta</taxon>
        <taxon>Embryophyta</taxon>
        <taxon>Tracheophyta</taxon>
        <taxon>Spermatophyta</taxon>
        <taxon>Magnoliopsida</taxon>
        <taxon>Ranunculales</taxon>
        <taxon>Menispermaceae</taxon>
        <taxon>Menispermoideae</taxon>
        <taxon>Cissampelideae</taxon>
        <taxon>Stephania</taxon>
    </lineage>
</organism>
<dbReference type="InterPro" id="IPR056067">
    <property type="entry name" value="DUF7650"/>
</dbReference>
<evidence type="ECO:0000256" key="5">
    <source>
        <dbReference type="SAM" id="MobiDB-lite"/>
    </source>
</evidence>
<feature type="region of interest" description="Disordered" evidence="5">
    <location>
        <begin position="453"/>
        <end position="489"/>
    </location>
</feature>
<evidence type="ECO:0000256" key="4">
    <source>
        <dbReference type="ARBA" id="ARBA00023242"/>
    </source>
</evidence>
<dbReference type="PANTHER" id="PTHR13859:SF11">
    <property type="entry name" value="GRUNGE, ISOFORM J"/>
    <property type="match status" value="1"/>
</dbReference>
<dbReference type="EMBL" id="JBBNAF010000013">
    <property type="protein sequence ID" value="KAK9086465.1"/>
    <property type="molecule type" value="Genomic_DNA"/>
</dbReference>
<dbReference type="Pfam" id="PF25826">
    <property type="entry name" value="DUF7952"/>
    <property type="match status" value="1"/>
</dbReference>
<evidence type="ECO:0000259" key="6">
    <source>
        <dbReference type="PROSITE" id="PS51293"/>
    </source>
</evidence>
<feature type="compositionally biased region" description="Polar residues" evidence="5">
    <location>
        <begin position="702"/>
        <end position="712"/>
    </location>
</feature>
<protein>
    <recommendedName>
        <fullName evidence="6">SANT domain-containing protein</fullName>
    </recommendedName>
</protein>
<feature type="region of interest" description="Disordered" evidence="5">
    <location>
        <begin position="764"/>
        <end position="799"/>
    </location>
</feature>
<dbReference type="InterPro" id="IPR017884">
    <property type="entry name" value="SANT_dom"/>
</dbReference>
<keyword evidence="3" id="KW-0804">Transcription</keyword>
<evidence type="ECO:0000313" key="7">
    <source>
        <dbReference type="EMBL" id="KAK9086465.1"/>
    </source>
</evidence>
<dbReference type="SUPFAM" id="SSF46689">
    <property type="entry name" value="Homeodomain-like"/>
    <property type="match status" value="1"/>
</dbReference>
<name>A0AAP0E6W8_9MAGN</name>
<evidence type="ECO:0000313" key="8">
    <source>
        <dbReference type="Proteomes" id="UP001420932"/>
    </source>
</evidence>
<evidence type="ECO:0000256" key="2">
    <source>
        <dbReference type="ARBA" id="ARBA00023015"/>
    </source>
</evidence>
<sequence>MECVEENPSGNDITEETPDEIGSPSSHDASGLYGDPQVVPRVGDDYQVELPPLQTPSEYLQLPESNTNVDSFLEATADHFRLLGLPIPIMWICHKKRALSGDIEGVLKINGSVQPANTKGSRINLDSEDSRVNISSVSSFDNERGLTICEPTIADNNEKEIDLFPCSSQSGRSNLGRKHGGEDYYAVPGCLGSPWSDIERQGFLLGLYIFGKNLVQVKKFVDSKEMGDILLFYYGKFYRSDEHRRWLECRKTRSRKCIHGQKIFTGWRQQELVSRLLPHVSKECQDVLLEVSRTFAEGKILLEEYVTTLKSNVGLNILIDAVGIGRRKHDLTGIVQEPAKVNHVIPTRVEIPVGKACSSLSPADIIKFLKGDFRLSKARSNDLFWEAVWPRLLARGWHSEQPKNLSHSGSKHTLVFLVPGVKKYSRRRLVKGNHYFDSVTDVLNRVASDPRLLEYEDDQAKGNKENEEQRGTEKKDVQDGQNHSYLRPKVLSSNSDVMKFTIVDTSVVPGEEPLTLRKLRPLPILTESVNGTSTTSYMGKLDKNNSEELAVELDSSDTTSSDRGGSSTTSCSPKSVAERVECFEAAPDSVVCTKQQIEINGPDTVKEQMEEDKKDQCAVPSKQPSKTKKLNQFSRRMKSGQSNCLAPVTKRRRLTACSNEEANCSLNSLLTNPGENKEANHLPSDLTVASRNVSAEAGPSNERISTSSSVKENSVDVAEGKIENSTELFDLNLPQVPIDFETDEPVVPKEEDRKDDQNEDALAFPLEVKLEQPEDSSRLNEVGREQQPETTRRHSTRSRPLTTKALEAFACGYLTTTKRKRRGTEPMTEENMKVKSFRRVRGTVHGAVNCDSTAAVKVEPNMEDTRGGESVGGTNILQNSHVPNEKLS</sequence>
<proteinExistence type="predicted"/>
<feature type="domain" description="SANT" evidence="6">
    <location>
        <begin position="193"/>
        <end position="241"/>
    </location>
</feature>
<dbReference type="GO" id="GO:0003714">
    <property type="term" value="F:transcription corepressor activity"/>
    <property type="evidence" value="ECO:0007669"/>
    <property type="project" value="TreeGrafter"/>
</dbReference>
<dbReference type="Proteomes" id="UP001420932">
    <property type="component" value="Unassembled WGS sequence"/>
</dbReference>
<evidence type="ECO:0000256" key="3">
    <source>
        <dbReference type="ARBA" id="ARBA00023163"/>
    </source>
</evidence>
<evidence type="ECO:0000256" key="1">
    <source>
        <dbReference type="ARBA" id="ARBA00004123"/>
    </source>
</evidence>
<gene>
    <name evidence="7" type="ORF">Syun_028859</name>
</gene>
<feature type="region of interest" description="Disordered" evidence="5">
    <location>
        <begin position="860"/>
        <end position="888"/>
    </location>
</feature>
<feature type="region of interest" description="Disordered" evidence="5">
    <location>
        <begin position="549"/>
        <end position="572"/>
    </location>
</feature>
<dbReference type="InterPro" id="IPR009057">
    <property type="entry name" value="Homeodomain-like_sf"/>
</dbReference>